<dbReference type="SUPFAM" id="SSF101386">
    <property type="entry name" value="all-alpha NTP pyrophosphatases"/>
    <property type="match status" value="1"/>
</dbReference>
<sequence>MAKQTALVPHQLSSDDGSSALLAVNRSVLVVTGGTVIELGPNVSSEQVGLKALGLLRMPTAWVPPFFVVSGTTVASQEAIYEAAHRLELPDEVWVRSSGMSEGMSERGALESQVARLSTVSATIAELKATAAFQAERDSQIIHFVVQSRVSAKKKGHLSNERHLQRHARDWTYQIEDGAPQSVAVRKWRDASLRDTQALASEALVHIPRPLRAMAAWIGQSRAHLEWVWDGEHVWVVQLDLLRDRDTGVDPRSLVSRKPRPEISRERLRAFTPSTLKEMKGYPKLNNARMYAKLGYKMPKFYVLVSSDLIDEVLHGGRIPSDLLCDLELLCAHPFVLRTDAEGLKPSQRQMLPRSDELRTASAACDWLLGKFRQTMSTLSSAKKVALIGHHFIPAVASAWCQATPDDRRARIESLWGIPEGLYCYAHDVFDVDTMHARLAGKNFNSSQILLRRERYKGKFVAPNSHGEWRVHHTSVGPDWTRSIERDAWVKEIAWRSREIAIEAGEPVVVMWFINIPNEQSLQRVMPWYHEPWKPTPGGYKKAAPRTKLNSAQIRRVSNQQDWHALVQDAAKGAVIERVVVDPQDESIIRSREFVNALATHAKNNDYVVELSGGLLSHFYYMLAKEGCHVECVDLFGVTEEAIEYNKLVRDKVPDDIVHRGELVQVYALQGDALVASLRRKVVEESFEVLEAATIDDIADEIADLAEVTEALMSALKIDMKEIEGRRAKKTEKRGAFEKGLMLARTSLPPPLRSDINALTSSGEQIKTLKDVIDLPRFDSDFHVDQRLDSSGIPERQLTLTLSTFDEHHSFGGHIFDLVTASGAAHKILFRATVERLGATLKLKVRLTSAADQMELPLDTQDA</sequence>
<evidence type="ECO:0000313" key="1">
    <source>
        <dbReference type="EMBL" id="MFC3660508.1"/>
    </source>
</evidence>
<dbReference type="Proteomes" id="UP001595724">
    <property type="component" value="Unassembled WGS sequence"/>
</dbReference>
<proteinExistence type="predicted"/>
<dbReference type="CDD" id="cd11532">
    <property type="entry name" value="NTP-PPase_COG4997"/>
    <property type="match status" value="1"/>
</dbReference>
<dbReference type="EMBL" id="JBHRYF010000008">
    <property type="protein sequence ID" value="MFC3660508.1"/>
    <property type="molecule type" value="Genomic_DNA"/>
</dbReference>
<name>A0ABV7UVE4_9GAMM</name>
<evidence type="ECO:0000313" key="2">
    <source>
        <dbReference type="Proteomes" id="UP001595724"/>
    </source>
</evidence>
<gene>
    <name evidence="1" type="ORF">ACFOM9_10560</name>
</gene>
<keyword evidence="2" id="KW-1185">Reference proteome</keyword>
<reference evidence="2" key="1">
    <citation type="journal article" date="2019" name="Int. J. Syst. Evol. Microbiol.">
        <title>The Global Catalogue of Microorganisms (GCM) 10K type strain sequencing project: providing services to taxonomists for standard genome sequencing and annotation.</title>
        <authorList>
            <consortium name="The Broad Institute Genomics Platform"/>
            <consortium name="The Broad Institute Genome Sequencing Center for Infectious Disease"/>
            <person name="Wu L."/>
            <person name="Ma J."/>
        </authorList>
    </citation>
    <scope>NUCLEOTIDE SEQUENCE [LARGE SCALE GENOMIC DNA]</scope>
    <source>
        <strain evidence="2">KCTC 42211</strain>
    </source>
</reference>
<accession>A0ABV7UVE4</accession>
<comment type="caution">
    <text evidence="1">The sequence shown here is derived from an EMBL/GenBank/DDBJ whole genome shotgun (WGS) entry which is preliminary data.</text>
</comment>
<protein>
    <submittedName>
        <fullName evidence="1">Uncharacterized protein</fullName>
    </submittedName>
</protein>
<dbReference type="InterPro" id="IPR038735">
    <property type="entry name" value="MSMEG_1276-like_NTP-PPase_dom"/>
</dbReference>
<organism evidence="1 2">
    <name type="scientific">Luteimonas notoginsengisoli</name>
    <dbReference type="NCBI Taxonomy" id="1578200"/>
    <lineage>
        <taxon>Bacteria</taxon>
        <taxon>Pseudomonadati</taxon>
        <taxon>Pseudomonadota</taxon>
        <taxon>Gammaproteobacteria</taxon>
        <taxon>Lysobacterales</taxon>
        <taxon>Lysobacteraceae</taxon>
        <taxon>Luteimonas</taxon>
    </lineage>
</organism>